<dbReference type="AlphaFoldDB" id="D5WI46"/>
<keyword evidence="3" id="KW-0804">Transcription</keyword>
<dbReference type="GO" id="GO:0006950">
    <property type="term" value="P:response to stress"/>
    <property type="evidence" value="ECO:0007669"/>
    <property type="project" value="TreeGrafter"/>
</dbReference>
<evidence type="ECO:0000256" key="2">
    <source>
        <dbReference type="ARBA" id="ARBA00023125"/>
    </source>
</evidence>
<dbReference type="PANTHER" id="PTHR33164">
    <property type="entry name" value="TRANSCRIPTIONAL REGULATOR, MARR FAMILY"/>
    <property type="match status" value="1"/>
</dbReference>
<feature type="domain" description="HTH marR-type" evidence="4">
    <location>
        <begin position="53"/>
        <end position="190"/>
    </location>
</feature>
<dbReference type="STRING" id="640511.BC1002_4146"/>
<reference evidence="6" key="1">
    <citation type="submission" date="2010-04" db="EMBL/GenBank/DDBJ databases">
        <title>Complete sequence of chromosome 2 of Burkholderia sp. CCGE1002.</title>
        <authorList>
            <consortium name="US DOE Joint Genome Institute"/>
            <person name="Lucas S."/>
            <person name="Copeland A."/>
            <person name="Lapidus A."/>
            <person name="Cheng J.-F."/>
            <person name="Bruce D."/>
            <person name="Goodwin L."/>
            <person name="Pitluck S."/>
            <person name="Chertkov O."/>
            <person name="Detter J.C."/>
            <person name="Han C."/>
            <person name="Tapia R."/>
            <person name="Land M."/>
            <person name="Hauser L."/>
            <person name="Kyrpides N."/>
            <person name="Ovchinnikova G."/>
            <person name="Martinez-Romero E."/>
            <person name="Hernandez M.A.R."/>
            <person name="Tiedje J.M."/>
            <person name="Woyke T."/>
        </authorList>
    </citation>
    <scope>NUCLEOTIDE SEQUENCE [LARGE SCALE GENOMIC DNA]</scope>
    <source>
        <strain evidence="6">CCGE1002</strain>
    </source>
</reference>
<dbReference type="eggNOG" id="COG1846">
    <property type="taxonomic scope" value="Bacteria"/>
</dbReference>
<dbReference type="InterPro" id="IPR000835">
    <property type="entry name" value="HTH_MarR-typ"/>
</dbReference>
<evidence type="ECO:0000313" key="5">
    <source>
        <dbReference type="EMBL" id="ADG18141.1"/>
    </source>
</evidence>
<dbReference type="PRINTS" id="PR00598">
    <property type="entry name" value="HTHMARR"/>
</dbReference>
<proteinExistence type="predicted"/>
<evidence type="ECO:0000259" key="4">
    <source>
        <dbReference type="PROSITE" id="PS50995"/>
    </source>
</evidence>
<dbReference type="GO" id="GO:0003677">
    <property type="term" value="F:DNA binding"/>
    <property type="evidence" value="ECO:0007669"/>
    <property type="project" value="UniProtKB-KW"/>
</dbReference>
<dbReference type="EMBL" id="CP002014">
    <property type="protein sequence ID" value="ADG18141.1"/>
    <property type="molecule type" value="Genomic_DNA"/>
</dbReference>
<sequence>MGWKCSNRCRGNRSKYFPSETQNDFQNLGKPMKTLPYSGCEREAGNKQFDSSQSESGHRLLVVVSNIDRSIERIKERIYVDAFGISWPQAKLVMYLARYQTTKQVQIAGDLRYDEGALSRLLARLEHYGLVKRFPDSKDRRNRCISLTDRGSRLANELSATSRQLDGHLFSIFREDENSRLIRLLKRLICNGLDDAVSL</sequence>
<evidence type="ECO:0000313" key="6">
    <source>
        <dbReference type="Proteomes" id="UP000002190"/>
    </source>
</evidence>
<gene>
    <name evidence="5" type="ordered locus">BC1002_4146</name>
</gene>
<evidence type="ECO:0000256" key="3">
    <source>
        <dbReference type="ARBA" id="ARBA00023163"/>
    </source>
</evidence>
<dbReference type="PROSITE" id="PS50995">
    <property type="entry name" value="HTH_MARR_2"/>
    <property type="match status" value="1"/>
</dbReference>
<dbReference type="KEGG" id="bge:BC1002_4146"/>
<dbReference type="InterPro" id="IPR036390">
    <property type="entry name" value="WH_DNA-bd_sf"/>
</dbReference>
<dbReference type="InterPro" id="IPR036388">
    <property type="entry name" value="WH-like_DNA-bd_sf"/>
</dbReference>
<keyword evidence="2" id="KW-0238">DNA-binding</keyword>
<name>D5WI46_PARAM</name>
<reference evidence="5 6" key="2">
    <citation type="journal article" date="2012" name="J. Bacteriol.">
        <title>Genome Sequences of Burkholderia sp. Strains CCGE1002 and H160, Isolated from Legume Nodules in Mexico and Brazil.</title>
        <authorList>
            <person name="Ormeno-Orrillo E."/>
            <person name="Rogel M.A."/>
            <person name="Chueire L.M."/>
            <person name="Tiedje J.M."/>
            <person name="Martinez-Romero E."/>
            <person name="Hungria M."/>
        </authorList>
    </citation>
    <scope>NUCLEOTIDE SEQUENCE [LARGE SCALE GENOMIC DNA]</scope>
    <source>
        <strain evidence="5 6">CCGE1002</strain>
    </source>
</reference>
<dbReference type="PROSITE" id="PS01117">
    <property type="entry name" value="HTH_MARR_1"/>
    <property type="match status" value="1"/>
</dbReference>
<dbReference type="InterPro" id="IPR039422">
    <property type="entry name" value="MarR/SlyA-like"/>
</dbReference>
<protein>
    <submittedName>
        <fullName evidence="5">Transcriptional regulator, MarR family</fullName>
    </submittedName>
</protein>
<dbReference type="HOGENOM" id="CLU_1369955_0_0_4"/>
<organism evidence="5 6">
    <name type="scientific">Paraburkholderia atlantica</name>
    <dbReference type="NCBI Taxonomy" id="2654982"/>
    <lineage>
        <taxon>Bacteria</taxon>
        <taxon>Pseudomonadati</taxon>
        <taxon>Pseudomonadota</taxon>
        <taxon>Betaproteobacteria</taxon>
        <taxon>Burkholderiales</taxon>
        <taxon>Burkholderiaceae</taxon>
        <taxon>Paraburkholderia</taxon>
    </lineage>
</organism>
<dbReference type="GO" id="GO:0003700">
    <property type="term" value="F:DNA-binding transcription factor activity"/>
    <property type="evidence" value="ECO:0007669"/>
    <property type="project" value="InterPro"/>
</dbReference>
<dbReference type="SMART" id="SM00347">
    <property type="entry name" value="HTH_MARR"/>
    <property type="match status" value="1"/>
</dbReference>
<dbReference type="Gene3D" id="1.10.10.10">
    <property type="entry name" value="Winged helix-like DNA-binding domain superfamily/Winged helix DNA-binding domain"/>
    <property type="match status" value="1"/>
</dbReference>
<dbReference type="Pfam" id="PF01047">
    <property type="entry name" value="MarR"/>
    <property type="match status" value="1"/>
</dbReference>
<dbReference type="PANTHER" id="PTHR33164:SF57">
    <property type="entry name" value="MARR-FAMILY TRANSCRIPTIONAL REGULATOR"/>
    <property type="match status" value="1"/>
</dbReference>
<evidence type="ECO:0000256" key="1">
    <source>
        <dbReference type="ARBA" id="ARBA00023015"/>
    </source>
</evidence>
<accession>D5WI46</accession>
<dbReference type="SUPFAM" id="SSF46785">
    <property type="entry name" value="Winged helix' DNA-binding domain"/>
    <property type="match status" value="1"/>
</dbReference>
<keyword evidence="1" id="KW-0805">Transcription regulation</keyword>
<dbReference type="Proteomes" id="UP000002190">
    <property type="component" value="Chromosome 2"/>
</dbReference>
<dbReference type="InterPro" id="IPR023187">
    <property type="entry name" value="Tscrpt_reg_MarR-type_CS"/>
</dbReference>